<evidence type="ECO:0000256" key="1">
    <source>
        <dbReference type="SAM" id="MobiDB-lite"/>
    </source>
</evidence>
<accession>A0A137NVI3</accession>
<sequence>MKVFNLILITLVASMPQSSPSNNYSPSATNEANASTESTHSHSTTTENNQSTTTSSNTSYQPNAGNYPTTKSKDDLLKVKLALDLLKLLNIDLGINLGNLGNLGNIGNQSN</sequence>
<keyword evidence="4" id="KW-1185">Reference proteome</keyword>
<protein>
    <submittedName>
        <fullName evidence="3">Uncharacterized protein</fullName>
    </submittedName>
</protein>
<feature type="region of interest" description="Disordered" evidence="1">
    <location>
        <begin position="16"/>
        <end position="72"/>
    </location>
</feature>
<keyword evidence="2" id="KW-0732">Signal</keyword>
<evidence type="ECO:0000313" key="4">
    <source>
        <dbReference type="Proteomes" id="UP000070444"/>
    </source>
</evidence>
<reference evidence="3 4" key="1">
    <citation type="journal article" date="2015" name="Genome Biol. Evol.">
        <title>Phylogenomic analyses indicate that early fungi evolved digesting cell walls of algal ancestors of land plants.</title>
        <authorList>
            <person name="Chang Y."/>
            <person name="Wang S."/>
            <person name="Sekimoto S."/>
            <person name="Aerts A.L."/>
            <person name="Choi C."/>
            <person name="Clum A."/>
            <person name="LaButti K.M."/>
            <person name="Lindquist E.A."/>
            <person name="Yee Ngan C."/>
            <person name="Ohm R.A."/>
            <person name="Salamov A.A."/>
            <person name="Grigoriev I.V."/>
            <person name="Spatafora J.W."/>
            <person name="Berbee M.L."/>
        </authorList>
    </citation>
    <scope>NUCLEOTIDE SEQUENCE [LARGE SCALE GENOMIC DNA]</scope>
    <source>
        <strain evidence="3 4">NRRL 28638</strain>
    </source>
</reference>
<proteinExistence type="predicted"/>
<gene>
    <name evidence="3" type="ORF">CONCODRAFT_73405</name>
</gene>
<dbReference type="AlphaFoldDB" id="A0A137NVI3"/>
<feature type="compositionally biased region" description="Polar residues" evidence="1">
    <location>
        <begin position="60"/>
        <end position="70"/>
    </location>
</feature>
<organism evidence="3 4">
    <name type="scientific">Conidiobolus coronatus (strain ATCC 28846 / CBS 209.66 / NRRL 28638)</name>
    <name type="common">Delacroixia coronata</name>
    <dbReference type="NCBI Taxonomy" id="796925"/>
    <lineage>
        <taxon>Eukaryota</taxon>
        <taxon>Fungi</taxon>
        <taxon>Fungi incertae sedis</taxon>
        <taxon>Zoopagomycota</taxon>
        <taxon>Entomophthoromycotina</taxon>
        <taxon>Entomophthoromycetes</taxon>
        <taxon>Entomophthorales</taxon>
        <taxon>Ancylistaceae</taxon>
        <taxon>Conidiobolus</taxon>
    </lineage>
</organism>
<dbReference type="EMBL" id="KQ964686">
    <property type="protein sequence ID" value="KXN66830.1"/>
    <property type="molecule type" value="Genomic_DNA"/>
</dbReference>
<feature type="chain" id="PRO_5007294191" evidence="2">
    <location>
        <begin position="21"/>
        <end position="111"/>
    </location>
</feature>
<name>A0A137NVI3_CONC2</name>
<dbReference type="Proteomes" id="UP000070444">
    <property type="component" value="Unassembled WGS sequence"/>
</dbReference>
<feature type="signal peptide" evidence="2">
    <location>
        <begin position="1"/>
        <end position="20"/>
    </location>
</feature>
<feature type="compositionally biased region" description="Low complexity" evidence="1">
    <location>
        <begin position="16"/>
        <end position="59"/>
    </location>
</feature>
<evidence type="ECO:0000256" key="2">
    <source>
        <dbReference type="SAM" id="SignalP"/>
    </source>
</evidence>
<evidence type="ECO:0000313" key="3">
    <source>
        <dbReference type="EMBL" id="KXN66830.1"/>
    </source>
</evidence>